<feature type="signal peptide" evidence="2">
    <location>
        <begin position="1"/>
        <end position="22"/>
    </location>
</feature>
<evidence type="ECO:0008006" key="5">
    <source>
        <dbReference type="Google" id="ProtNLM"/>
    </source>
</evidence>
<feature type="region of interest" description="Disordered" evidence="1">
    <location>
        <begin position="23"/>
        <end position="56"/>
    </location>
</feature>
<feature type="compositionally biased region" description="Low complexity" evidence="1">
    <location>
        <begin position="24"/>
        <end position="44"/>
    </location>
</feature>
<evidence type="ECO:0000256" key="2">
    <source>
        <dbReference type="SAM" id="SignalP"/>
    </source>
</evidence>
<gene>
    <name evidence="3" type="ORF">A6F65_02525</name>
</gene>
<organism evidence="3 4">
    <name type="scientific">Paraurantiacibacter namhicola</name>
    <dbReference type="NCBI Taxonomy" id="645517"/>
    <lineage>
        <taxon>Bacteria</taxon>
        <taxon>Pseudomonadati</taxon>
        <taxon>Pseudomonadota</taxon>
        <taxon>Alphaproteobacteria</taxon>
        <taxon>Sphingomonadales</taxon>
        <taxon>Erythrobacteraceae</taxon>
        <taxon>Paraurantiacibacter</taxon>
    </lineage>
</organism>
<dbReference type="PROSITE" id="PS51257">
    <property type="entry name" value="PROKAR_LIPOPROTEIN"/>
    <property type="match status" value="1"/>
</dbReference>
<evidence type="ECO:0000313" key="4">
    <source>
        <dbReference type="Proteomes" id="UP000092698"/>
    </source>
</evidence>
<dbReference type="EMBL" id="CP016545">
    <property type="protein sequence ID" value="ANU08803.1"/>
    <property type="molecule type" value="Genomic_DNA"/>
</dbReference>
<reference evidence="3 4" key="1">
    <citation type="submission" date="2016-07" db="EMBL/GenBank/DDBJ databases">
        <title>Complete genome sequence of Altererythrobacter namhicola JCM 16345T, containing esterase-encoding genes.</title>
        <authorList>
            <person name="Cheng H."/>
            <person name="Wu Y.-H."/>
            <person name="Jian S.-L."/>
            <person name="Huo Y.-Y."/>
            <person name="Wang C.-S."/>
            <person name="Xu X.-W."/>
        </authorList>
    </citation>
    <scope>NUCLEOTIDE SEQUENCE [LARGE SCALE GENOMIC DNA]</scope>
    <source>
        <strain evidence="3 4">JCM 16345</strain>
    </source>
</reference>
<accession>A0A1C7DC08</accession>
<dbReference type="AlphaFoldDB" id="A0A1C7DC08"/>
<dbReference type="KEGG" id="anh:A6F65_02525"/>
<evidence type="ECO:0000256" key="1">
    <source>
        <dbReference type="SAM" id="MobiDB-lite"/>
    </source>
</evidence>
<evidence type="ECO:0000313" key="3">
    <source>
        <dbReference type="EMBL" id="ANU08803.1"/>
    </source>
</evidence>
<protein>
    <recommendedName>
        <fullName evidence="5">Lipoprotein</fullName>
    </recommendedName>
</protein>
<dbReference type="STRING" id="645517.A6F65_02525"/>
<proteinExistence type="predicted"/>
<name>A0A1C7DC08_9SPHN</name>
<feature type="chain" id="PRO_5008884592" description="Lipoprotein" evidence="2">
    <location>
        <begin position="23"/>
        <end position="207"/>
    </location>
</feature>
<sequence length="207" mass="21822">MVVRRWIACGSLVLLASCTATMDEPQSAGPEAAEPAASDSGPSAQGDIPPPISIPPPPKKLRSLPLAVADEKSVSANDAAMYRLAFRVLLGVANPPDGMALCVSIGRDPGSNTAYDPPAELIARLTPPLHAAYPASQCVMDTRPVIARGGEQAQWYHVWVKQQRGDGSRLLVLVHIYGNLGSHAWESVATPVDGGWQVSQQTLVAIS</sequence>
<keyword evidence="2" id="KW-0732">Signal</keyword>
<dbReference type="Proteomes" id="UP000092698">
    <property type="component" value="Chromosome"/>
</dbReference>
<keyword evidence="4" id="KW-1185">Reference proteome</keyword>